<sequence>MAGGVLFARRQGSTVGSKRCPVPASERIESPVRRNVRLPLSSRTADARSDRERAKLAGAAHALVENRRFGDGTLWSFDGVEVAELRQEATPSIPIFQHETREDGGRVAVIFLREGEVAVSHDGALFRFSAGSAAFFSSGSTTSVEALTFCRVALVSVPLNTLREAGVHVAKAFGPFSYSTAQGSPLLSFLTALIEVVEGDSIPAQPTATVLQQLVTDFFRRDAQPGAHSRGADLDVRAFAASLAVLRGGESAEQGTLSPRELARRAGFPTERELGRAFTTAYGATVRKVLLSQVSAPASPAAPASEETEPATTSPADSPERASVRPGDRTG</sequence>
<comment type="caution">
    <text evidence="3">The sequence shown here is derived from an EMBL/GenBank/DDBJ whole genome shotgun (WGS) entry which is preliminary data.</text>
</comment>
<organism evidence="3 4">
    <name type="scientific">Subtercola boreus</name>
    <dbReference type="NCBI Taxonomy" id="120213"/>
    <lineage>
        <taxon>Bacteria</taxon>
        <taxon>Bacillati</taxon>
        <taxon>Actinomycetota</taxon>
        <taxon>Actinomycetes</taxon>
        <taxon>Micrococcales</taxon>
        <taxon>Microbacteriaceae</taxon>
        <taxon>Subtercola</taxon>
    </lineage>
</organism>
<evidence type="ECO:0000259" key="2">
    <source>
        <dbReference type="Pfam" id="PF14525"/>
    </source>
</evidence>
<dbReference type="AlphaFoldDB" id="A0A3E0W927"/>
<accession>A0A3E0W927</accession>
<evidence type="ECO:0000313" key="3">
    <source>
        <dbReference type="EMBL" id="RFA26513.1"/>
    </source>
</evidence>
<reference evidence="3 4" key="1">
    <citation type="submission" date="2017-04" db="EMBL/GenBank/DDBJ databases">
        <title>Comparative genome analysis of Subtercola boreus.</title>
        <authorList>
            <person name="Cho Y.-J."/>
            <person name="Cho A."/>
            <person name="Kim O.-S."/>
            <person name="Lee J.-I."/>
        </authorList>
    </citation>
    <scope>NUCLEOTIDE SEQUENCE [LARGE SCALE GENOMIC DNA]</scope>
    <source>
        <strain evidence="3 4">P28004</strain>
    </source>
</reference>
<gene>
    <name evidence="3" type="ORF">B7R25_10880</name>
</gene>
<feature type="compositionally biased region" description="Basic and acidic residues" evidence="1">
    <location>
        <begin position="318"/>
        <end position="331"/>
    </location>
</feature>
<evidence type="ECO:0000256" key="1">
    <source>
        <dbReference type="SAM" id="MobiDB-lite"/>
    </source>
</evidence>
<proteinExistence type="predicted"/>
<name>A0A3E0W927_9MICO</name>
<feature type="domain" description="Transcription regulator HTH AraC- type ligand binding" evidence="2">
    <location>
        <begin position="75"/>
        <end position="217"/>
    </location>
</feature>
<dbReference type="InterPro" id="IPR035418">
    <property type="entry name" value="AraC-bd_2"/>
</dbReference>
<feature type="compositionally biased region" description="Low complexity" evidence="1">
    <location>
        <begin position="295"/>
        <end position="316"/>
    </location>
</feature>
<dbReference type="Pfam" id="PF14525">
    <property type="entry name" value="AraC_binding_2"/>
    <property type="match status" value="1"/>
</dbReference>
<protein>
    <recommendedName>
        <fullName evidence="2">Transcription regulator HTH AraC- type ligand binding domain-containing protein</fullName>
    </recommendedName>
</protein>
<dbReference type="Proteomes" id="UP000257080">
    <property type="component" value="Unassembled WGS sequence"/>
</dbReference>
<feature type="region of interest" description="Disordered" evidence="1">
    <location>
        <begin position="295"/>
        <end position="331"/>
    </location>
</feature>
<dbReference type="EMBL" id="NBXE01000024">
    <property type="protein sequence ID" value="RFA26513.1"/>
    <property type="molecule type" value="Genomic_DNA"/>
</dbReference>
<evidence type="ECO:0000313" key="4">
    <source>
        <dbReference type="Proteomes" id="UP000257080"/>
    </source>
</evidence>
<dbReference type="OrthoDB" id="5121612at2"/>